<dbReference type="Proteomes" id="UP001062846">
    <property type="component" value="Chromosome 1"/>
</dbReference>
<protein>
    <submittedName>
        <fullName evidence="1">Uncharacterized protein</fullName>
    </submittedName>
</protein>
<evidence type="ECO:0000313" key="1">
    <source>
        <dbReference type="EMBL" id="KAI8570505.1"/>
    </source>
</evidence>
<evidence type="ECO:0000313" key="2">
    <source>
        <dbReference type="Proteomes" id="UP001062846"/>
    </source>
</evidence>
<organism evidence="1 2">
    <name type="scientific">Rhododendron molle</name>
    <name type="common">Chinese azalea</name>
    <name type="synonym">Azalea mollis</name>
    <dbReference type="NCBI Taxonomy" id="49168"/>
    <lineage>
        <taxon>Eukaryota</taxon>
        <taxon>Viridiplantae</taxon>
        <taxon>Streptophyta</taxon>
        <taxon>Embryophyta</taxon>
        <taxon>Tracheophyta</taxon>
        <taxon>Spermatophyta</taxon>
        <taxon>Magnoliopsida</taxon>
        <taxon>eudicotyledons</taxon>
        <taxon>Gunneridae</taxon>
        <taxon>Pentapetalae</taxon>
        <taxon>asterids</taxon>
        <taxon>Ericales</taxon>
        <taxon>Ericaceae</taxon>
        <taxon>Ericoideae</taxon>
        <taxon>Rhodoreae</taxon>
        <taxon>Rhododendron</taxon>
    </lineage>
</organism>
<keyword evidence="2" id="KW-1185">Reference proteome</keyword>
<sequence>MGYCRSRLLQKIIKHLLEWKEKKEKENTCFGGKLGKFGCERGRLIDVNARNGSGWTALDIHFRVAKSEDKKSEYHGIGDVLREFGVEKSNEVFFPFDRHWQKKKKDTLMIVSMLMATMSFQAGINPPGGVWVDSSPEHEAGKAIIAYTNPKAYPYLMCFNTIGFLLSLTTILELIVVLPTKIKAFGFIRAGISWLTIMIMAFAYTFSVIVVSPTEMYKPVNLVISVTVIVWAAGVTFLRVLPYHVQLILLRLIIGYVLPLPIFLPAFLVGCVFGCFSRCFCGIAKLCCQTEPIESTTVHPTGDTASTPNPTALAGKRRRVFRALCNSSMVFGSATFVFQHPSSPHIHAESVHFILGRNVHWKLKDFKSPCVDPIRAPTNCSSIMPCREFFMLEKCYRTVFFCVSSLCLYFVATLQI</sequence>
<reference evidence="1" key="1">
    <citation type="submission" date="2022-02" db="EMBL/GenBank/DDBJ databases">
        <title>Plant Genome Project.</title>
        <authorList>
            <person name="Zhang R.-G."/>
        </authorList>
    </citation>
    <scope>NUCLEOTIDE SEQUENCE</scope>
    <source>
        <strain evidence="1">AT1</strain>
    </source>
</reference>
<gene>
    <name evidence="1" type="ORF">RHMOL_Rhmol01G0039600</name>
</gene>
<proteinExistence type="predicted"/>
<dbReference type="EMBL" id="CM046388">
    <property type="protein sequence ID" value="KAI8570505.1"/>
    <property type="molecule type" value="Genomic_DNA"/>
</dbReference>
<comment type="caution">
    <text evidence="1">The sequence shown here is derived from an EMBL/GenBank/DDBJ whole genome shotgun (WGS) entry which is preliminary data.</text>
</comment>
<accession>A0ACC0PYG7</accession>
<name>A0ACC0PYG7_RHOML</name>